<organism evidence="12 13">
    <name type="scientific">Iphiclides podalirius</name>
    <name type="common">scarce swallowtail</name>
    <dbReference type="NCBI Taxonomy" id="110791"/>
    <lineage>
        <taxon>Eukaryota</taxon>
        <taxon>Metazoa</taxon>
        <taxon>Ecdysozoa</taxon>
        <taxon>Arthropoda</taxon>
        <taxon>Hexapoda</taxon>
        <taxon>Insecta</taxon>
        <taxon>Pterygota</taxon>
        <taxon>Neoptera</taxon>
        <taxon>Endopterygota</taxon>
        <taxon>Lepidoptera</taxon>
        <taxon>Glossata</taxon>
        <taxon>Ditrysia</taxon>
        <taxon>Papilionoidea</taxon>
        <taxon>Papilionidae</taxon>
        <taxon>Papilioninae</taxon>
        <taxon>Iphiclides</taxon>
    </lineage>
</organism>
<sequence>MYSAEKICHGCLSSDRNIEPLGELADLFYILTRIPASEIFLCWECRNVLWKTWRFQRRLHHAQCLLQQATLQMKSTQTLSLSTLSTVFNEKYETVHESVEDDTKQTQLKLEPETSDRDEVGDVKEEVNDVNHSDFEDQAEDPYKVEETNVEIDTTIEKTNLENDTKEVQVNNPSDIKQKGKEVKEMDRRQCKYIKYAIVTRNDFNTAIDNYCIKGFLTEELIEELLDRRLSQRRKKNPRFGCKPCDARFHKVIDWRRHNILKHPTPEGPYRCCECERGPAHQTLADLRAHWCTHETYKCKMCGDPFKSQGEFQDHIRLVHAFMYSCVDCGCNFHSYRDFVRHYKELHEKMTCDYCGNTYTRKKSLETHIKRAHLPPVCRVCGRSYKTAHALESHGRLRHPELYYDVTKTELSYCVECNKQFNSVYTYKRHLSTAFIHRPPKPVRIPCPDCGKVFSRKLYMNNHYRLFHTTKTRHYCEPCNKYYVTAYALRNHKQRIHEKTLPPKNKICDICGRGFSTNRVLINHRRTHTGERPFKCSQCPAAFAQKYAKKSHERSQHKIF</sequence>
<feature type="domain" description="C2H2-type" evidence="11">
    <location>
        <begin position="297"/>
        <end position="321"/>
    </location>
</feature>
<dbReference type="PANTHER" id="PTHR24399">
    <property type="entry name" value="ZINC FINGER AND BTB DOMAIN-CONTAINING"/>
    <property type="match status" value="1"/>
</dbReference>
<keyword evidence="8" id="KW-0539">Nucleus</keyword>
<keyword evidence="7" id="KW-0804">Transcription</keyword>
<keyword evidence="13" id="KW-1185">Reference proteome</keyword>
<gene>
    <name evidence="12" type="ORF">IPOD504_LOCUS12764</name>
</gene>
<evidence type="ECO:0000256" key="1">
    <source>
        <dbReference type="ARBA" id="ARBA00004123"/>
    </source>
</evidence>
<dbReference type="SUPFAM" id="SSF57667">
    <property type="entry name" value="beta-beta-alpha zinc fingers"/>
    <property type="match status" value="4"/>
</dbReference>
<dbReference type="InterPro" id="IPR022755">
    <property type="entry name" value="Znf_C2H2_jaz"/>
</dbReference>
<dbReference type="InterPro" id="IPR013087">
    <property type="entry name" value="Znf_C2H2_type"/>
</dbReference>
<feature type="domain" description="C2H2-type" evidence="11">
    <location>
        <begin position="324"/>
        <end position="347"/>
    </location>
</feature>
<evidence type="ECO:0000259" key="11">
    <source>
        <dbReference type="PROSITE" id="PS50157"/>
    </source>
</evidence>
<feature type="domain" description="C2H2-type" evidence="11">
    <location>
        <begin position="350"/>
        <end position="373"/>
    </location>
</feature>
<feature type="region of interest" description="Disordered" evidence="10">
    <location>
        <begin position="98"/>
        <end position="120"/>
    </location>
</feature>
<evidence type="ECO:0000256" key="10">
    <source>
        <dbReference type="SAM" id="MobiDB-lite"/>
    </source>
</evidence>
<dbReference type="EMBL" id="OW152842">
    <property type="protein sequence ID" value="CAH2064479.1"/>
    <property type="molecule type" value="Genomic_DNA"/>
</dbReference>
<evidence type="ECO:0000256" key="3">
    <source>
        <dbReference type="ARBA" id="ARBA00022737"/>
    </source>
</evidence>
<keyword evidence="5" id="KW-0862">Zinc</keyword>
<dbReference type="PROSITE" id="PS00028">
    <property type="entry name" value="ZINC_FINGER_C2H2_1"/>
    <property type="match status" value="8"/>
</dbReference>
<accession>A0ABN8IUW6</accession>
<dbReference type="InterPro" id="IPR036236">
    <property type="entry name" value="Znf_C2H2_sf"/>
</dbReference>
<evidence type="ECO:0000256" key="6">
    <source>
        <dbReference type="ARBA" id="ARBA00023015"/>
    </source>
</evidence>
<evidence type="ECO:0000256" key="5">
    <source>
        <dbReference type="ARBA" id="ARBA00022833"/>
    </source>
</evidence>
<evidence type="ECO:0000256" key="4">
    <source>
        <dbReference type="ARBA" id="ARBA00022771"/>
    </source>
</evidence>
<evidence type="ECO:0000256" key="2">
    <source>
        <dbReference type="ARBA" id="ARBA00022723"/>
    </source>
</evidence>
<feature type="domain" description="C2H2-type" evidence="11">
    <location>
        <begin position="506"/>
        <end position="533"/>
    </location>
</feature>
<dbReference type="Pfam" id="PF12171">
    <property type="entry name" value="zf-C2H2_jaz"/>
    <property type="match status" value="1"/>
</dbReference>
<feature type="domain" description="C2H2-type" evidence="11">
    <location>
        <begin position="412"/>
        <end position="442"/>
    </location>
</feature>
<feature type="domain" description="C2H2-type" evidence="11">
    <location>
        <begin position="534"/>
        <end position="557"/>
    </location>
</feature>
<dbReference type="Pfam" id="PF00096">
    <property type="entry name" value="zf-C2H2"/>
    <property type="match status" value="4"/>
</dbReference>
<dbReference type="PROSITE" id="PS50157">
    <property type="entry name" value="ZINC_FINGER_C2H2_2"/>
    <property type="match status" value="8"/>
</dbReference>
<keyword evidence="6" id="KW-0805">Transcription regulation</keyword>
<evidence type="ECO:0000256" key="9">
    <source>
        <dbReference type="PROSITE-ProRule" id="PRU00042"/>
    </source>
</evidence>
<keyword evidence="3" id="KW-0677">Repeat</keyword>
<evidence type="ECO:0000256" key="7">
    <source>
        <dbReference type="ARBA" id="ARBA00023163"/>
    </source>
</evidence>
<keyword evidence="2" id="KW-0479">Metal-binding</keyword>
<feature type="domain" description="C2H2-type" evidence="11">
    <location>
        <begin position="445"/>
        <end position="473"/>
    </location>
</feature>
<dbReference type="SMART" id="SM00355">
    <property type="entry name" value="ZnF_C2H2"/>
    <property type="match status" value="11"/>
</dbReference>
<keyword evidence="4 9" id="KW-0863">Zinc-finger</keyword>
<reference evidence="12" key="1">
    <citation type="submission" date="2022-03" db="EMBL/GenBank/DDBJ databases">
        <authorList>
            <person name="Martin H S."/>
        </authorList>
    </citation>
    <scope>NUCLEOTIDE SEQUENCE</scope>
</reference>
<feature type="domain" description="C2H2-type" evidence="11">
    <location>
        <begin position="474"/>
        <end position="502"/>
    </location>
</feature>
<dbReference type="PANTHER" id="PTHR24399:SF23">
    <property type="entry name" value="C2H2-TYPE DOMAIN-CONTAINING PROTEIN"/>
    <property type="match status" value="1"/>
</dbReference>
<evidence type="ECO:0000313" key="13">
    <source>
        <dbReference type="Proteomes" id="UP000837857"/>
    </source>
</evidence>
<proteinExistence type="predicted"/>
<comment type="subcellular location">
    <subcellularLocation>
        <location evidence="1">Nucleus</location>
    </subcellularLocation>
</comment>
<feature type="non-terminal residue" evidence="12">
    <location>
        <position position="1"/>
    </location>
</feature>
<evidence type="ECO:0000313" key="12">
    <source>
        <dbReference type="EMBL" id="CAH2064479.1"/>
    </source>
</evidence>
<dbReference type="Pfam" id="PF13894">
    <property type="entry name" value="zf-C2H2_4"/>
    <property type="match status" value="1"/>
</dbReference>
<dbReference type="Gene3D" id="3.30.160.60">
    <property type="entry name" value="Classic Zinc Finger"/>
    <property type="match status" value="6"/>
</dbReference>
<protein>
    <recommendedName>
        <fullName evidence="11">C2H2-type domain-containing protein</fullName>
    </recommendedName>
</protein>
<evidence type="ECO:0000256" key="8">
    <source>
        <dbReference type="ARBA" id="ARBA00023242"/>
    </source>
</evidence>
<dbReference type="Proteomes" id="UP000837857">
    <property type="component" value="Chromosome 30"/>
</dbReference>
<name>A0ABN8IUW6_9NEOP</name>